<dbReference type="Proteomes" id="UP001221757">
    <property type="component" value="Unassembled WGS sequence"/>
</dbReference>
<organism evidence="2 3">
    <name type="scientific">Mycena rosella</name>
    <name type="common">Pink bonnet</name>
    <name type="synonym">Agaricus rosellus</name>
    <dbReference type="NCBI Taxonomy" id="1033263"/>
    <lineage>
        <taxon>Eukaryota</taxon>
        <taxon>Fungi</taxon>
        <taxon>Dikarya</taxon>
        <taxon>Basidiomycota</taxon>
        <taxon>Agaricomycotina</taxon>
        <taxon>Agaricomycetes</taxon>
        <taxon>Agaricomycetidae</taxon>
        <taxon>Agaricales</taxon>
        <taxon>Marasmiineae</taxon>
        <taxon>Mycenaceae</taxon>
        <taxon>Mycena</taxon>
    </lineage>
</organism>
<keyword evidence="3" id="KW-1185">Reference proteome</keyword>
<accession>A0AAD7DFH4</accession>
<name>A0AAD7DFH4_MYCRO</name>
<sequence>MTHILKQAKSTRAKTLAEQQASRDRQTSTAQGTKSRSPSPDWDIRPDDFASAGDGTQSPPFVPSRSIFPSSPQDENPEPSDNDNDVTVPDAVNAVERLRPFDAPRGDATKEAWDALAVDLLKQSTINGTPINRTGLVCRARFQKLLKAHNVATLDGVSVREKQGQRKRHRSKSDDGSEKENGAYIVQPKPKRRRNQLTEIVKTRNTADAKRLEQARKLDEERHAESMALQNKSLTLRENMVNSLGQLSSGLAALASA</sequence>
<protein>
    <recommendedName>
        <fullName evidence="4">Myb-like domain-containing protein</fullName>
    </recommendedName>
</protein>
<feature type="compositionally biased region" description="Basic and acidic residues" evidence="1">
    <location>
        <begin position="172"/>
        <end position="181"/>
    </location>
</feature>
<evidence type="ECO:0000313" key="3">
    <source>
        <dbReference type="Proteomes" id="UP001221757"/>
    </source>
</evidence>
<evidence type="ECO:0000313" key="2">
    <source>
        <dbReference type="EMBL" id="KAJ7690491.1"/>
    </source>
</evidence>
<feature type="region of interest" description="Disordered" evidence="1">
    <location>
        <begin position="1"/>
        <end position="87"/>
    </location>
</feature>
<feature type="region of interest" description="Disordered" evidence="1">
    <location>
        <begin position="157"/>
        <end position="193"/>
    </location>
</feature>
<feature type="compositionally biased region" description="Polar residues" evidence="1">
    <location>
        <begin position="27"/>
        <end position="38"/>
    </location>
</feature>
<dbReference type="AlphaFoldDB" id="A0AAD7DFH4"/>
<reference evidence="2" key="1">
    <citation type="submission" date="2023-03" db="EMBL/GenBank/DDBJ databases">
        <title>Massive genome expansion in bonnet fungi (Mycena s.s.) driven by repeated elements and novel gene families across ecological guilds.</title>
        <authorList>
            <consortium name="Lawrence Berkeley National Laboratory"/>
            <person name="Harder C.B."/>
            <person name="Miyauchi S."/>
            <person name="Viragh M."/>
            <person name="Kuo A."/>
            <person name="Thoen E."/>
            <person name="Andreopoulos B."/>
            <person name="Lu D."/>
            <person name="Skrede I."/>
            <person name="Drula E."/>
            <person name="Henrissat B."/>
            <person name="Morin E."/>
            <person name="Kohler A."/>
            <person name="Barry K."/>
            <person name="LaButti K."/>
            <person name="Morin E."/>
            <person name="Salamov A."/>
            <person name="Lipzen A."/>
            <person name="Mereny Z."/>
            <person name="Hegedus B."/>
            <person name="Baldrian P."/>
            <person name="Stursova M."/>
            <person name="Weitz H."/>
            <person name="Taylor A."/>
            <person name="Grigoriev I.V."/>
            <person name="Nagy L.G."/>
            <person name="Martin F."/>
            <person name="Kauserud H."/>
        </authorList>
    </citation>
    <scope>NUCLEOTIDE SEQUENCE</scope>
    <source>
        <strain evidence="2">CBHHK067</strain>
    </source>
</reference>
<dbReference type="EMBL" id="JARKIE010000064">
    <property type="protein sequence ID" value="KAJ7690491.1"/>
    <property type="molecule type" value="Genomic_DNA"/>
</dbReference>
<comment type="caution">
    <text evidence="2">The sequence shown here is derived from an EMBL/GenBank/DDBJ whole genome shotgun (WGS) entry which is preliminary data.</text>
</comment>
<evidence type="ECO:0008006" key="4">
    <source>
        <dbReference type="Google" id="ProtNLM"/>
    </source>
</evidence>
<evidence type="ECO:0000256" key="1">
    <source>
        <dbReference type="SAM" id="MobiDB-lite"/>
    </source>
</evidence>
<gene>
    <name evidence="2" type="ORF">B0H17DRAFT_1134302</name>
</gene>
<proteinExistence type="predicted"/>
<feature type="compositionally biased region" description="Acidic residues" evidence="1">
    <location>
        <begin position="75"/>
        <end position="84"/>
    </location>
</feature>